<sequence length="453" mass="50401">MHPTRTTPPPSYTHCITITDSQHKHKTMATSDALNDLLKSMKSQVESNLWKSFRLHVYADPRTRSQQAAGCNNAAHDRPASSLSNAEKMDLAQWATRINRREVFSKSYIPSVGETEEVIALKRELSQDEKDQDLFPPQSIILKRSPVLLEPSISKLTGRKLGMGSPGSVHDLSFLVQQHECPERELILLSNEFCIATLTWSDGIHDGGSGEIVSKRMVSYEKLTNIVAVVNLDVCSASSRKQDTDALDLDQFDLEEQYKAFHDTDERAFRIVTKTGSYTFICSTPTHKATWISALQHAVVGAYLRMDSHLGYDGRKPGWQHRLIRKDVYSAAVCNDVDMLHRCLQGANSASINKGDSSGYTALHYAAMYGNDECLTVLLDAGADPNALDIFNKTPLHRAMQHPTKAEKMKSLILANGGDESILDPSMGYDDGDLCANKRIKSSWWGLGAYFFS</sequence>
<dbReference type="PROSITE" id="PS50088">
    <property type="entry name" value="ANK_REPEAT"/>
    <property type="match status" value="1"/>
</dbReference>
<feature type="domain" description="PH" evidence="4">
    <location>
        <begin position="168"/>
        <end position="300"/>
    </location>
</feature>
<name>A0A7S2K781_9STRA</name>
<reference evidence="5" key="1">
    <citation type="submission" date="2021-01" db="EMBL/GenBank/DDBJ databases">
        <authorList>
            <person name="Corre E."/>
            <person name="Pelletier E."/>
            <person name="Niang G."/>
            <person name="Scheremetjew M."/>
            <person name="Finn R."/>
            <person name="Kale V."/>
            <person name="Holt S."/>
            <person name="Cochrane G."/>
            <person name="Meng A."/>
            <person name="Brown T."/>
            <person name="Cohen L."/>
        </authorList>
    </citation>
    <scope>NUCLEOTIDE SEQUENCE</scope>
    <source>
        <strain evidence="5">B650</strain>
    </source>
</reference>
<dbReference type="Gene3D" id="1.25.40.20">
    <property type="entry name" value="Ankyrin repeat-containing domain"/>
    <property type="match status" value="1"/>
</dbReference>
<dbReference type="Pfam" id="PF12796">
    <property type="entry name" value="Ank_2"/>
    <property type="match status" value="1"/>
</dbReference>
<dbReference type="PROSITE" id="PS50297">
    <property type="entry name" value="ANK_REP_REGION"/>
    <property type="match status" value="1"/>
</dbReference>
<evidence type="ECO:0000259" key="4">
    <source>
        <dbReference type="PROSITE" id="PS50003"/>
    </source>
</evidence>
<dbReference type="InterPro" id="IPR011993">
    <property type="entry name" value="PH-like_dom_sf"/>
</dbReference>
<dbReference type="InterPro" id="IPR001849">
    <property type="entry name" value="PH_domain"/>
</dbReference>
<accession>A0A7S2K781</accession>
<dbReference type="SMART" id="SM00248">
    <property type="entry name" value="ANK"/>
    <property type="match status" value="2"/>
</dbReference>
<gene>
    <name evidence="5" type="ORF">LDAN0321_LOCUS6432</name>
</gene>
<evidence type="ECO:0000256" key="3">
    <source>
        <dbReference type="PROSITE-ProRule" id="PRU00023"/>
    </source>
</evidence>
<proteinExistence type="predicted"/>
<dbReference type="InterPro" id="IPR002110">
    <property type="entry name" value="Ankyrin_rpt"/>
</dbReference>
<dbReference type="AlphaFoldDB" id="A0A7S2K781"/>
<feature type="repeat" description="ANK" evidence="3">
    <location>
        <begin position="358"/>
        <end position="390"/>
    </location>
</feature>
<dbReference type="InterPro" id="IPR050745">
    <property type="entry name" value="Multifunctional_regulatory"/>
</dbReference>
<evidence type="ECO:0000256" key="2">
    <source>
        <dbReference type="ARBA" id="ARBA00023043"/>
    </source>
</evidence>
<dbReference type="Gene3D" id="2.30.29.30">
    <property type="entry name" value="Pleckstrin-homology domain (PH domain)/Phosphotyrosine-binding domain (PTB)"/>
    <property type="match status" value="1"/>
</dbReference>
<dbReference type="PROSITE" id="PS50003">
    <property type="entry name" value="PH_DOMAIN"/>
    <property type="match status" value="1"/>
</dbReference>
<dbReference type="InterPro" id="IPR036770">
    <property type="entry name" value="Ankyrin_rpt-contain_sf"/>
</dbReference>
<dbReference type="PANTHER" id="PTHR24189:SF50">
    <property type="entry name" value="ANKYRIN REPEAT AND SOCS BOX PROTEIN 2"/>
    <property type="match status" value="1"/>
</dbReference>
<keyword evidence="2 3" id="KW-0040">ANK repeat</keyword>
<dbReference type="SUPFAM" id="SSF50729">
    <property type="entry name" value="PH domain-like"/>
    <property type="match status" value="1"/>
</dbReference>
<organism evidence="5">
    <name type="scientific">Leptocylindrus danicus</name>
    <dbReference type="NCBI Taxonomy" id="163516"/>
    <lineage>
        <taxon>Eukaryota</taxon>
        <taxon>Sar</taxon>
        <taxon>Stramenopiles</taxon>
        <taxon>Ochrophyta</taxon>
        <taxon>Bacillariophyta</taxon>
        <taxon>Coscinodiscophyceae</taxon>
        <taxon>Chaetocerotophycidae</taxon>
        <taxon>Leptocylindrales</taxon>
        <taxon>Leptocylindraceae</taxon>
        <taxon>Leptocylindrus</taxon>
    </lineage>
</organism>
<protein>
    <recommendedName>
        <fullName evidence="4">PH domain-containing protein</fullName>
    </recommendedName>
</protein>
<dbReference type="SUPFAM" id="SSF48403">
    <property type="entry name" value="Ankyrin repeat"/>
    <property type="match status" value="1"/>
</dbReference>
<dbReference type="PANTHER" id="PTHR24189">
    <property type="entry name" value="MYOTROPHIN"/>
    <property type="match status" value="1"/>
</dbReference>
<evidence type="ECO:0000313" key="5">
    <source>
        <dbReference type="EMBL" id="CAD9568486.1"/>
    </source>
</evidence>
<dbReference type="EMBL" id="HBGY01010185">
    <property type="protein sequence ID" value="CAD9568486.1"/>
    <property type="molecule type" value="Transcribed_RNA"/>
</dbReference>
<keyword evidence="1" id="KW-0677">Repeat</keyword>
<evidence type="ECO:0000256" key="1">
    <source>
        <dbReference type="ARBA" id="ARBA00022737"/>
    </source>
</evidence>